<dbReference type="InterPro" id="IPR052796">
    <property type="entry name" value="Nod_factor_sulfotransferase"/>
</dbReference>
<dbReference type="PANTHER" id="PTHR32175">
    <property type="entry name" value="PROTEIN, PUTATIVE, EXPRESSED-RELATED"/>
    <property type="match status" value="1"/>
</dbReference>
<dbReference type="OrthoDB" id="7845842at2"/>
<dbReference type="GO" id="GO:0016740">
    <property type="term" value="F:transferase activity"/>
    <property type="evidence" value="ECO:0007669"/>
    <property type="project" value="UniProtKB-KW"/>
</dbReference>
<gene>
    <name evidence="1" type="ORF">ThimaDRAFT_1927</name>
</gene>
<reference evidence="1 2" key="1">
    <citation type="submission" date="2011-06" db="EMBL/GenBank/DDBJ databases">
        <title>The draft genome of Thiocapsa marina 5811.</title>
        <authorList>
            <consortium name="US DOE Joint Genome Institute (JGI-PGF)"/>
            <person name="Lucas S."/>
            <person name="Han J."/>
            <person name="Cheng J.-F."/>
            <person name="Goodwin L."/>
            <person name="Pitluck S."/>
            <person name="Peters L."/>
            <person name="Land M.L."/>
            <person name="Hauser L."/>
            <person name="Vogl K."/>
            <person name="Liu Z."/>
            <person name="Imhoff J."/>
            <person name="Thiel V."/>
            <person name="Frigaard N.-U."/>
            <person name="Bryant D."/>
            <person name="Woyke T.J."/>
        </authorList>
    </citation>
    <scope>NUCLEOTIDE SEQUENCE [LARGE SCALE GENOMIC DNA]</scope>
    <source>
        <strain evidence="1 2">5811</strain>
    </source>
</reference>
<name>F9UAP1_9GAMM</name>
<dbReference type="Gene3D" id="3.40.50.300">
    <property type="entry name" value="P-loop containing nucleotide triphosphate hydrolases"/>
    <property type="match status" value="1"/>
</dbReference>
<keyword evidence="1" id="KW-0808">Transferase</keyword>
<dbReference type="SUPFAM" id="SSF52540">
    <property type="entry name" value="P-loop containing nucleoside triphosphate hydrolases"/>
    <property type="match status" value="1"/>
</dbReference>
<dbReference type="STRING" id="768671.ThimaDRAFT_1927"/>
<dbReference type="eggNOG" id="ENOG5033F6G">
    <property type="taxonomic scope" value="Bacteria"/>
</dbReference>
<accession>F9UAP1</accession>
<dbReference type="Pfam" id="PF13469">
    <property type="entry name" value="Sulfotransfer_3"/>
    <property type="match status" value="1"/>
</dbReference>
<dbReference type="EMBL" id="AFWV01000006">
    <property type="protein sequence ID" value="EGV18509.1"/>
    <property type="molecule type" value="Genomic_DNA"/>
</dbReference>
<dbReference type="PANTHER" id="PTHR32175:SF26">
    <property type="entry name" value="PROTEIN, PUTATIVE, EXPRESSED-RELATED"/>
    <property type="match status" value="1"/>
</dbReference>
<dbReference type="RefSeq" id="WP_007192803.1">
    <property type="nucleotide sequence ID" value="NZ_AFWV01000006.1"/>
</dbReference>
<protein>
    <submittedName>
        <fullName evidence="1">Stf0 sulfotransferase</fullName>
    </submittedName>
</protein>
<evidence type="ECO:0000313" key="1">
    <source>
        <dbReference type="EMBL" id="EGV18509.1"/>
    </source>
</evidence>
<sequence>MNYASFVVLSTQRSGSTLLRTALDSHPEISCRGELFLPSYSQGDSFRDFVSEKKLSRISELLHRRRLVYSYLDRLYDDTLAGARGFKIMYGQMGYRPYKFPMVFDYIRDYGVRVIHLVRENTLDICISRQFARASKTYHAVEQYQPRSQTVNIPTLILEMRKVEREKIRWRSAVKGLRCLDQTYEDFVNSRSESSRRILEFLGVESAIELVSPLKRLSGAHLNERVLNYEEMVQEVVSHGYGRFLAGP</sequence>
<dbReference type="InterPro" id="IPR027417">
    <property type="entry name" value="P-loop_NTPase"/>
</dbReference>
<evidence type="ECO:0000313" key="2">
    <source>
        <dbReference type="Proteomes" id="UP000005459"/>
    </source>
</evidence>
<proteinExistence type="predicted"/>
<keyword evidence="2" id="KW-1185">Reference proteome</keyword>
<dbReference type="AlphaFoldDB" id="F9UAP1"/>
<organism evidence="1 2">
    <name type="scientific">Thiocapsa marina 5811</name>
    <dbReference type="NCBI Taxonomy" id="768671"/>
    <lineage>
        <taxon>Bacteria</taxon>
        <taxon>Pseudomonadati</taxon>
        <taxon>Pseudomonadota</taxon>
        <taxon>Gammaproteobacteria</taxon>
        <taxon>Chromatiales</taxon>
        <taxon>Chromatiaceae</taxon>
        <taxon>Thiocapsa</taxon>
    </lineage>
</organism>
<dbReference type="Proteomes" id="UP000005459">
    <property type="component" value="Unassembled WGS sequence"/>
</dbReference>